<gene>
    <name evidence="1" type="ORF">PACLA_8A031291</name>
</gene>
<dbReference type="Proteomes" id="UP001152795">
    <property type="component" value="Unassembled WGS sequence"/>
</dbReference>
<name>A0A7D9DJQ7_PARCT</name>
<proteinExistence type="predicted"/>
<dbReference type="OrthoDB" id="5947836at2759"/>
<keyword evidence="2" id="KW-1185">Reference proteome</keyword>
<reference evidence="1" key="1">
    <citation type="submission" date="2020-04" db="EMBL/GenBank/DDBJ databases">
        <authorList>
            <person name="Alioto T."/>
            <person name="Alioto T."/>
            <person name="Gomez Garrido J."/>
        </authorList>
    </citation>
    <scope>NUCLEOTIDE SEQUENCE</scope>
    <source>
        <strain evidence="1">A484AB</strain>
    </source>
</reference>
<sequence>MTPADLLQKFKNRAARIITGAPYRTVHTCDVFSDLGWSTLAHNRKVQKAIMMHKIMNGNSPYSYLSEMFEKQSGSTTYDLRSSDFNVRIPNVRTECFAVSAAFLWNSLPNEIKEEKGLSKFKAQIKKHNFCIDNL</sequence>
<protein>
    <submittedName>
        <fullName evidence="1">Uncharacterized protein</fullName>
    </submittedName>
</protein>
<comment type="caution">
    <text evidence="1">The sequence shown here is derived from an EMBL/GenBank/DDBJ whole genome shotgun (WGS) entry which is preliminary data.</text>
</comment>
<dbReference type="EMBL" id="CACRXK020000791">
    <property type="protein sequence ID" value="CAB3984831.1"/>
    <property type="molecule type" value="Genomic_DNA"/>
</dbReference>
<evidence type="ECO:0000313" key="1">
    <source>
        <dbReference type="EMBL" id="CAB3984831.1"/>
    </source>
</evidence>
<organism evidence="1 2">
    <name type="scientific">Paramuricea clavata</name>
    <name type="common">Red gorgonian</name>
    <name type="synonym">Violescent sea-whip</name>
    <dbReference type="NCBI Taxonomy" id="317549"/>
    <lineage>
        <taxon>Eukaryota</taxon>
        <taxon>Metazoa</taxon>
        <taxon>Cnidaria</taxon>
        <taxon>Anthozoa</taxon>
        <taxon>Octocorallia</taxon>
        <taxon>Malacalcyonacea</taxon>
        <taxon>Plexauridae</taxon>
        <taxon>Paramuricea</taxon>
    </lineage>
</organism>
<dbReference type="AlphaFoldDB" id="A0A7D9DJQ7"/>
<accession>A0A7D9DJQ7</accession>
<evidence type="ECO:0000313" key="2">
    <source>
        <dbReference type="Proteomes" id="UP001152795"/>
    </source>
</evidence>